<dbReference type="GO" id="GO:0016971">
    <property type="term" value="F:flavin-dependent sulfhydryl oxidase activity"/>
    <property type="evidence" value="ECO:0007669"/>
    <property type="project" value="InterPro"/>
</dbReference>
<dbReference type="Gene3D" id="1.20.120.1960">
    <property type="entry name" value="QSOX sulfhydryl oxidase domain"/>
    <property type="match status" value="1"/>
</dbReference>
<feature type="domain" description="ERV/ALR sulfhydryl oxidase" evidence="8">
    <location>
        <begin position="167"/>
        <end position="274"/>
    </location>
</feature>
<accession>A0A819VYY7</accession>
<keyword evidence="3" id="KW-0732">Signal</keyword>
<evidence type="ECO:0000256" key="4">
    <source>
        <dbReference type="ARBA" id="ARBA00022827"/>
    </source>
</evidence>
<dbReference type="InterPro" id="IPR040986">
    <property type="entry name" value="QSOX_FAD-bd_dom"/>
</dbReference>
<evidence type="ECO:0000256" key="6">
    <source>
        <dbReference type="ARBA" id="ARBA00023157"/>
    </source>
</evidence>
<dbReference type="PANTHER" id="PTHR22897">
    <property type="entry name" value="QUIESCIN Q6-RELATED SULFHYDRYL OXIDASE"/>
    <property type="match status" value="1"/>
</dbReference>
<dbReference type="InterPro" id="IPR039798">
    <property type="entry name" value="Sulfhydryl_oxidase"/>
</dbReference>
<dbReference type="PANTHER" id="PTHR22897:SF8">
    <property type="entry name" value="SULFHYDRYL OXIDASE"/>
    <property type="match status" value="1"/>
</dbReference>
<dbReference type="EMBL" id="CAJOBD010008534">
    <property type="protein sequence ID" value="CAF4115047.1"/>
    <property type="molecule type" value="Genomic_DNA"/>
</dbReference>
<sequence>YVLNNSNTVQTEPIYRLAKQNQITQNISLWKGRRNENGQISLQSIDSKEIMKPFELNKYIISQLQITNGTNTTLSKPTLSDIDSAIVWMLRKDLHRKLPSLLNDVKKWIDLLSIYYPGSDLVKNFLHYLNEFMKNRNTLSSMELQNYVNSTSTIKLPDLKLNHCNGSDTTKRGYPCTLWTLFHSMTVKQALLAEQNKLPSNTKPSNMIVSIREFIRKFFLCEECAAHFINMTSNAENEIDSYKGCVLYLWRGHNKVNQRLRYDVISNDPVWPKVPFPTKQQCHLCVVKIDEKGDALEYDENETYNYLKRFYQLTNKADNQNYNHALLLWFFLFSFSTLCSY</sequence>
<name>A0A819VYY7_9BILA</name>
<dbReference type="Proteomes" id="UP000663823">
    <property type="component" value="Unassembled WGS sequence"/>
</dbReference>
<comment type="caution">
    <text evidence="10">The sequence shown here is derived from an EMBL/GenBank/DDBJ whole genome shotgun (WGS) entry which is preliminary data.</text>
</comment>
<comment type="cofactor">
    <cofactor evidence="1 7">
        <name>FAD</name>
        <dbReference type="ChEBI" id="CHEBI:57692"/>
    </cofactor>
</comment>
<dbReference type="InterPro" id="IPR017905">
    <property type="entry name" value="ERV/ALR_sulphydryl_oxidase"/>
</dbReference>
<keyword evidence="6" id="KW-1015">Disulfide bond</keyword>
<dbReference type="EMBL" id="CAJOAX010009418">
    <property type="protein sequence ID" value="CAF4055789.1"/>
    <property type="molecule type" value="Genomic_DNA"/>
</dbReference>
<feature type="non-terminal residue" evidence="10">
    <location>
        <position position="1"/>
    </location>
</feature>
<dbReference type="Gene3D" id="1.20.120.310">
    <property type="entry name" value="ERV/ALR sulfhydryl oxidase domain"/>
    <property type="match status" value="1"/>
</dbReference>
<keyword evidence="5 7" id="KW-0560">Oxidoreductase</keyword>
<protein>
    <recommendedName>
        <fullName evidence="7">Sulfhydryl oxidase</fullName>
        <ecNumber evidence="7">1.8.3.2</ecNumber>
    </recommendedName>
</protein>
<dbReference type="GO" id="GO:0003756">
    <property type="term" value="F:protein disulfide isomerase activity"/>
    <property type="evidence" value="ECO:0007669"/>
    <property type="project" value="TreeGrafter"/>
</dbReference>
<evidence type="ECO:0000313" key="10">
    <source>
        <dbReference type="EMBL" id="CAF4115047.1"/>
    </source>
</evidence>
<dbReference type="GO" id="GO:0006457">
    <property type="term" value="P:protein folding"/>
    <property type="evidence" value="ECO:0007669"/>
    <property type="project" value="TreeGrafter"/>
</dbReference>
<evidence type="ECO:0000313" key="11">
    <source>
        <dbReference type="Proteomes" id="UP000663836"/>
    </source>
</evidence>
<dbReference type="GO" id="GO:0000139">
    <property type="term" value="C:Golgi membrane"/>
    <property type="evidence" value="ECO:0007669"/>
    <property type="project" value="TreeGrafter"/>
</dbReference>
<dbReference type="Proteomes" id="UP000663836">
    <property type="component" value="Unassembled WGS sequence"/>
</dbReference>
<keyword evidence="4 7" id="KW-0274">FAD</keyword>
<dbReference type="SUPFAM" id="SSF69000">
    <property type="entry name" value="FAD-dependent thiol oxidase"/>
    <property type="match status" value="1"/>
</dbReference>
<evidence type="ECO:0000256" key="7">
    <source>
        <dbReference type="RuleBase" id="RU371123"/>
    </source>
</evidence>
<dbReference type="PROSITE" id="PS51324">
    <property type="entry name" value="ERV_ALR"/>
    <property type="match status" value="1"/>
</dbReference>
<comment type="catalytic activity">
    <reaction evidence="7">
        <text>2 R'C(R)SH + O2 = R'C(R)S-S(R)CR' + H2O2</text>
        <dbReference type="Rhea" id="RHEA:17357"/>
        <dbReference type="ChEBI" id="CHEBI:15379"/>
        <dbReference type="ChEBI" id="CHEBI:16240"/>
        <dbReference type="ChEBI" id="CHEBI:16520"/>
        <dbReference type="ChEBI" id="CHEBI:17412"/>
        <dbReference type="EC" id="1.8.3.2"/>
    </reaction>
</comment>
<evidence type="ECO:0000256" key="2">
    <source>
        <dbReference type="ARBA" id="ARBA00022630"/>
    </source>
</evidence>
<evidence type="ECO:0000313" key="9">
    <source>
        <dbReference type="EMBL" id="CAF4055789.1"/>
    </source>
</evidence>
<dbReference type="InterPro" id="IPR036774">
    <property type="entry name" value="ERV/ALR_sulphydryl_oxid_sf"/>
</dbReference>
<proteinExistence type="predicted"/>
<dbReference type="Pfam" id="PF04777">
    <property type="entry name" value="Evr1_Alr"/>
    <property type="match status" value="1"/>
</dbReference>
<dbReference type="GO" id="GO:0005615">
    <property type="term" value="C:extracellular space"/>
    <property type="evidence" value="ECO:0007669"/>
    <property type="project" value="TreeGrafter"/>
</dbReference>
<organism evidence="10 11">
    <name type="scientific">Rotaria sordida</name>
    <dbReference type="NCBI Taxonomy" id="392033"/>
    <lineage>
        <taxon>Eukaryota</taxon>
        <taxon>Metazoa</taxon>
        <taxon>Spiralia</taxon>
        <taxon>Gnathifera</taxon>
        <taxon>Rotifera</taxon>
        <taxon>Eurotatoria</taxon>
        <taxon>Bdelloidea</taxon>
        <taxon>Philodinida</taxon>
        <taxon>Philodinidae</taxon>
        <taxon>Rotaria</taxon>
    </lineage>
</organism>
<keyword evidence="2 7" id="KW-0285">Flavoprotein</keyword>
<evidence type="ECO:0000256" key="1">
    <source>
        <dbReference type="ARBA" id="ARBA00001974"/>
    </source>
</evidence>
<evidence type="ECO:0000256" key="5">
    <source>
        <dbReference type="ARBA" id="ARBA00023002"/>
    </source>
</evidence>
<evidence type="ECO:0000259" key="8">
    <source>
        <dbReference type="PROSITE" id="PS51324"/>
    </source>
</evidence>
<dbReference type="Pfam" id="PF18371">
    <property type="entry name" value="FAD_SOX"/>
    <property type="match status" value="1"/>
</dbReference>
<evidence type="ECO:0000256" key="3">
    <source>
        <dbReference type="ARBA" id="ARBA00022729"/>
    </source>
</evidence>
<gene>
    <name evidence="10" type="ORF">JBS370_LOCUS32375</name>
    <name evidence="9" type="ORF">OTI717_LOCUS31886</name>
</gene>
<dbReference type="EC" id="1.8.3.2" evidence="7"/>
<dbReference type="InterPro" id="IPR042568">
    <property type="entry name" value="QSOX_FAD-bd_sf"/>
</dbReference>
<dbReference type="AlphaFoldDB" id="A0A819VYY7"/>
<reference evidence="10" key="1">
    <citation type="submission" date="2021-02" db="EMBL/GenBank/DDBJ databases">
        <authorList>
            <person name="Nowell W R."/>
        </authorList>
    </citation>
    <scope>NUCLEOTIDE SEQUENCE</scope>
</reference>